<protein>
    <submittedName>
        <fullName evidence="1">Uncharacterized protein</fullName>
    </submittedName>
</protein>
<accession>A0A917RML4</accession>
<gene>
    <name evidence="1" type="ORF">GCM10007964_66090</name>
</gene>
<reference evidence="1" key="1">
    <citation type="journal article" date="2014" name="Int. J. Syst. Evol. Microbiol.">
        <title>Complete genome sequence of Corynebacterium casei LMG S-19264T (=DSM 44701T), isolated from a smear-ripened cheese.</title>
        <authorList>
            <consortium name="US DOE Joint Genome Institute (JGI-PGF)"/>
            <person name="Walter F."/>
            <person name="Albersmeier A."/>
            <person name="Kalinowski J."/>
            <person name="Ruckert C."/>
        </authorList>
    </citation>
    <scope>NUCLEOTIDE SEQUENCE</scope>
    <source>
        <strain evidence="1">JCM 13064</strain>
    </source>
</reference>
<reference evidence="1" key="2">
    <citation type="submission" date="2020-09" db="EMBL/GenBank/DDBJ databases">
        <authorList>
            <person name="Sun Q."/>
            <person name="Ohkuma M."/>
        </authorList>
    </citation>
    <scope>NUCLEOTIDE SEQUENCE</scope>
    <source>
        <strain evidence="1">JCM 13064</strain>
    </source>
</reference>
<dbReference type="Proteomes" id="UP000645217">
    <property type="component" value="Unassembled WGS sequence"/>
</dbReference>
<dbReference type="AlphaFoldDB" id="A0A917RML4"/>
<dbReference type="EMBL" id="BMNT01000049">
    <property type="protein sequence ID" value="GGL14817.1"/>
    <property type="molecule type" value="Genomic_DNA"/>
</dbReference>
<evidence type="ECO:0000313" key="2">
    <source>
        <dbReference type="Proteomes" id="UP000645217"/>
    </source>
</evidence>
<organism evidence="1 2">
    <name type="scientific">Sphaerisporangium melleum</name>
    <dbReference type="NCBI Taxonomy" id="321316"/>
    <lineage>
        <taxon>Bacteria</taxon>
        <taxon>Bacillati</taxon>
        <taxon>Actinomycetota</taxon>
        <taxon>Actinomycetes</taxon>
        <taxon>Streptosporangiales</taxon>
        <taxon>Streptosporangiaceae</taxon>
        <taxon>Sphaerisporangium</taxon>
    </lineage>
</organism>
<evidence type="ECO:0000313" key="1">
    <source>
        <dbReference type="EMBL" id="GGL14817.1"/>
    </source>
</evidence>
<proteinExistence type="predicted"/>
<keyword evidence="2" id="KW-1185">Reference proteome</keyword>
<comment type="caution">
    <text evidence="1">The sequence shown here is derived from an EMBL/GenBank/DDBJ whole genome shotgun (WGS) entry which is preliminary data.</text>
</comment>
<name>A0A917RML4_9ACTN</name>
<sequence>MSEPQRQLTDLGPAQCEQALKRYSILRPNLEDGVPLARVAAADGRPYRTLLCWLVDYRRDDLVGLRSSLLRRG</sequence>
<dbReference type="RefSeq" id="WP_189166998.1">
    <property type="nucleotide sequence ID" value="NZ_BMNT01000049.1"/>
</dbReference>